<protein>
    <submittedName>
        <fullName evidence="2">Uncharacterized protein</fullName>
    </submittedName>
</protein>
<gene>
    <name evidence="2" type="ORF">A33K_15634</name>
</gene>
<feature type="region of interest" description="Disordered" evidence="1">
    <location>
        <begin position="107"/>
        <end position="140"/>
    </location>
</feature>
<proteinExistence type="predicted"/>
<feature type="compositionally biased region" description="Basic residues" evidence="1">
    <location>
        <begin position="108"/>
        <end position="126"/>
    </location>
</feature>
<keyword evidence="3" id="KW-1185">Reference proteome</keyword>
<dbReference type="Proteomes" id="UP000004682">
    <property type="component" value="Unassembled WGS sequence"/>
</dbReference>
<evidence type="ECO:0000256" key="1">
    <source>
        <dbReference type="SAM" id="MobiDB-lite"/>
    </source>
</evidence>
<reference evidence="3" key="1">
    <citation type="journal article" date="2012" name="J. Bacteriol.">
        <title>Revised Genome Sequence of Burkholderia thailandensis MSMB43 with Improved Annotation.</title>
        <authorList>
            <person name="Zhuo Y."/>
            <person name="Liu L."/>
            <person name="Wang Q."/>
            <person name="Liu X."/>
            <person name="Ren B."/>
            <person name="Liu M."/>
            <person name="Ni P."/>
            <person name="Cheng Y.Q."/>
            <person name="Zhang L."/>
        </authorList>
    </citation>
    <scope>NUCLEOTIDE SEQUENCE [LARGE SCALE GENOMIC DNA]</scope>
    <source>
        <strain evidence="3">MSMB43</strain>
    </source>
</reference>
<name>A0ABN0G600_9BURK</name>
<organism evidence="2 3">
    <name type="scientific">Burkholderia humptydooensis MSMB43</name>
    <dbReference type="NCBI Taxonomy" id="441157"/>
    <lineage>
        <taxon>Bacteria</taxon>
        <taxon>Pseudomonadati</taxon>
        <taxon>Pseudomonadota</taxon>
        <taxon>Betaproteobacteria</taxon>
        <taxon>Burkholderiales</taxon>
        <taxon>Burkholderiaceae</taxon>
        <taxon>Burkholderia</taxon>
        <taxon>pseudomallei group</taxon>
    </lineage>
</organism>
<dbReference type="EMBL" id="JH692063">
    <property type="protein sequence ID" value="EIP87613.1"/>
    <property type="molecule type" value="Genomic_DNA"/>
</dbReference>
<evidence type="ECO:0000313" key="2">
    <source>
        <dbReference type="EMBL" id="EIP87613.1"/>
    </source>
</evidence>
<accession>A0ABN0G600</accession>
<sequence>MGRTRKVADGNRVVAVSDSLHAERRAINAVRLRVDTDSGRPAACRVRTWAQRRGGNTRRRRQVAKRGGILLRGNRTEADRYGTGAASGGTAILRILRMSACLEQPEIRRRRQHGQPPPRHQRRRSRACPGPRVRGGRRRAPRRCDTLAACPIMLRRCNPGPQCFVPDRLERLVHLVFPRFPCAG</sequence>
<evidence type="ECO:0000313" key="3">
    <source>
        <dbReference type="Proteomes" id="UP000004682"/>
    </source>
</evidence>